<protein>
    <recommendedName>
        <fullName evidence="2">HTH cro/C1-type domain-containing protein</fullName>
    </recommendedName>
</protein>
<dbReference type="CDD" id="cd00093">
    <property type="entry name" value="HTH_XRE"/>
    <property type="match status" value="1"/>
</dbReference>
<comment type="caution">
    <text evidence="3">The sequence shown here is derived from an EMBL/GenBank/DDBJ whole genome shotgun (WGS) entry which is preliminary data.</text>
</comment>
<sequence length="121" mass="13219">MAAGLSIRQASATSGLSTGFISMLEQGKVQDMSLQRLGRLATAYDLEPLDVIEAAGYAPPADLPPFLTYLRTHYRHMPSQAQQELVAAFERIAKKYDLTPHHAGPAPGQDETTDSTPRRHT</sequence>
<evidence type="ECO:0000313" key="4">
    <source>
        <dbReference type="Proteomes" id="UP000186855"/>
    </source>
</evidence>
<evidence type="ECO:0000313" key="3">
    <source>
        <dbReference type="EMBL" id="OLO54513.1"/>
    </source>
</evidence>
<dbReference type="SUPFAM" id="SSF47413">
    <property type="entry name" value="lambda repressor-like DNA-binding domains"/>
    <property type="match status" value="1"/>
</dbReference>
<accession>A0A1Q8W0M7</accession>
<dbReference type="InterPro" id="IPR010982">
    <property type="entry name" value="Lambda_DNA-bd_dom_sf"/>
</dbReference>
<dbReference type="EMBL" id="MSKI01000036">
    <property type="protein sequence ID" value="OLO54513.1"/>
    <property type="molecule type" value="Genomic_DNA"/>
</dbReference>
<dbReference type="InterPro" id="IPR001387">
    <property type="entry name" value="Cro/C1-type_HTH"/>
</dbReference>
<feature type="domain" description="HTH cro/C1-type" evidence="2">
    <location>
        <begin position="2"/>
        <end position="52"/>
    </location>
</feature>
<name>A0A1Q8W0M7_9ACTO</name>
<feature type="region of interest" description="Disordered" evidence="1">
    <location>
        <begin position="97"/>
        <end position="121"/>
    </location>
</feature>
<dbReference type="PROSITE" id="PS50943">
    <property type="entry name" value="HTH_CROC1"/>
    <property type="match status" value="1"/>
</dbReference>
<evidence type="ECO:0000256" key="1">
    <source>
        <dbReference type="SAM" id="MobiDB-lite"/>
    </source>
</evidence>
<dbReference type="Proteomes" id="UP000186855">
    <property type="component" value="Unassembled WGS sequence"/>
</dbReference>
<organism evidence="3 4">
    <name type="scientific">Actinomyces oris</name>
    <dbReference type="NCBI Taxonomy" id="544580"/>
    <lineage>
        <taxon>Bacteria</taxon>
        <taxon>Bacillati</taxon>
        <taxon>Actinomycetota</taxon>
        <taxon>Actinomycetes</taxon>
        <taxon>Actinomycetales</taxon>
        <taxon>Actinomycetaceae</taxon>
        <taxon>Actinomyces</taxon>
    </lineage>
</organism>
<dbReference type="Gene3D" id="1.10.260.40">
    <property type="entry name" value="lambda repressor-like DNA-binding domains"/>
    <property type="match status" value="1"/>
</dbReference>
<dbReference type="GO" id="GO:0003677">
    <property type="term" value="F:DNA binding"/>
    <property type="evidence" value="ECO:0007669"/>
    <property type="project" value="InterPro"/>
</dbReference>
<reference evidence="3 4" key="1">
    <citation type="submission" date="2016-12" db="EMBL/GenBank/DDBJ databases">
        <title>Genomic comparison of strains in the 'Actinomyces naeslundii' group.</title>
        <authorList>
            <person name="Mughal S.R."/>
            <person name="Do T."/>
            <person name="Gilbert S.C."/>
            <person name="Witherden E.A."/>
            <person name="Didelot X."/>
            <person name="Beighton D."/>
        </authorList>
    </citation>
    <scope>NUCLEOTIDE SEQUENCE [LARGE SCALE GENOMIC DNA]</scope>
    <source>
        <strain evidence="3 4">S24V</strain>
    </source>
</reference>
<proteinExistence type="predicted"/>
<evidence type="ECO:0000259" key="2">
    <source>
        <dbReference type="PROSITE" id="PS50943"/>
    </source>
</evidence>
<gene>
    <name evidence="3" type="ORF">BKH30_03775</name>
</gene>
<dbReference type="AlphaFoldDB" id="A0A1Q8W0M7"/>